<proteinExistence type="inferred from homology"/>
<dbReference type="Gene3D" id="3.30.70.100">
    <property type="match status" value="1"/>
</dbReference>
<evidence type="ECO:0000256" key="6">
    <source>
        <dbReference type="ARBA" id="ARBA00023136"/>
    </source>
</evidence>
<evidence type="ECO:0000256" key="7">
    <source>
        <dbReference type="SAM" id="Phobius"/>
    </source>
</evidence>
<name>A0A6S6SVD8_9GAMM</name>
<dbReference type="PANTHER" id="PTHR30347:SF1">
    <property type="entry name" value="MECHANOSENSITIVE CHANNEL MSCK"/>
    <property type="match status" value="1"/>
</dbReference>
<dbReference type="InterPro" id="IPR011066">
    <property type="entry name" value="MscS_channel_C_sf"/>
</dbReference>
<dbReference type="InterPro" id="IPR006685">
    <property type="entry name" value="MscS_channel_2nd"/>
</dbReference>
<feature type="transmembrane region" description="Helical" evidence="7">
    <location>
        <begin position="238"/>
        <end position="261"/>
    </location>
</feature>
<keyword evidence="4 7" id="KW-0812">Transmembrane</keyword>
<reference evidence="11" key="1">
    <citation type="submission" date="2020-01" db="EMBL/GenBank/DDBJ databases">
        <authorList>
            <person name="Meier V. D."/>
            <person name="Meier V D."/>
        </authorList>
    </citation>
    <scope>NUCLEOTIDE SEQUENCE</scope>
    <source>
        <strain evidence="11">HLG_WM_MAG_09</strain>
    </source>
</reference>
<feature type="transmembrane region" description="Helical" evidence="7">
    <location>
        <begin position="455"/>
        <end position="482"/>
    </location>
</feature>
<feature type="transmembrane region" description="Helical" evidence="7">
    <location>
        <begin position="345"/>
        <end position="365"/>
    </location>
</feature>
<keyword evidence="6 7" id="KW-0472">Membrane</keyword>
<accession>A0A6S6SVD8</accession>
<evidence type="ECO:0000256" key="8">
    <source>
        <dbReference type="SAM" id="SignalP"/>
    </source>
</evidence>
<dbReference type="SUPFAM" id="SSF50182">
    <property type="entry name" value="Sm-like ribonucleoproteins"/>
    <property type="match status" value="1"/>
</dbReference>
<dbReference type="EMBL" id="CACVAT010000234">
    <property type="protein sequence ID" value="CAA6814570.1"/>
    <property type="molecule type" value="Genomic_DNA"/>
</dbReference>
<protein>
    <submittedName>
        <fullName evidence="11">Small-conductance mechanosensitive channel</fullName>
    </submittedName>
</protein>
<feature type="chain" id="PRO_5027658272" evidence="8">
    <location>
        <begin position="32"/>
        <end position="789"/>
    </location>
</feature>
<dbReference type="InterPro" id="IPR052702">
    <property type="entry name" value="MscS-like_channel"/>
</dbReference>
<feature type="transmembrane region" description="Helical" evidence="7">
    <location>
        <begin position="550"/>
        <end position="573"/>
    </location>
</feature>
<evidence type="ECO:0000259" key="9">
    <source>
        <dbReference type="Pfam" id="PF00924"/>
    </source>
</evidence>
<dbReference type="Pfam" id="PF00924">
    <property type="entry name" value="MS_channel_2nd"/>
    <property type="match status" value="1"/>
</dbReference>
<dbReference type="PANTHER" id="PTHR30347">
    <property type="entry name" value="POTASSIUM CHANNEL RELATED"/>
    <property type="match status" value="1"/>
</dbReference>
<organism evidence="11">
    <name type="scientific">uncultured Thiotrichaceae bacterium</name>
    <dbReference type="NCBI Taxonomy" id="298394"/>
    <lineage>
        <taxon>Bacteria</taxon>
        <taxon>Pseudomonadati</taxon>
        <taxon>Pseudomonadota</taxon>
        <taxon>Gammaproteobacteria</taxon>
        <taxon>Thiotrichales</taxon>
        <taxon>Thiotrichaceae</taxon>
        <taxon>environmental samples</taxon>
    </lineage>
</organism>
<feature type="transmembrane region" description="Helical" evidence="7">
    <location>
        <begin position="273"/>
        <end position="292"/>
    </location>
</feature>
<keyword evidence="3" id="KW-1003">Cell membrane</keyword>
<feature type="signal peptide" evidence="8">
    <location>
        <begin position="1"/>
        <end position="31"/>
    </location>
</feature>
<feature type="transmembrane region" description="Helical" evidence="7">
    <location>
        <begin position="402"/>
        <end position="423"/>
    </location>
</feature>
<evidence type="ECO:0000256" key="2">
    <source>
        <dbReference type="ARBA" id="ARBA00008017"/>
    </source>
</evidence>
<dbReference type="Gene3D" id="1.10.287.1260">
    <property type="match status" value="1"/>
</dbReference>
<dbReference type="SUPFAM" id="SSF82861">
    <property type="entry name" value="Mechanosensitive channel protein MscS (YggB), transmembrane region"/>
    <property type="match status" value="1"/>
</dbReference>
<dbReference type="InterPro" id="IPR010920">
    <property type="entry name" value="LSM_dom_sf"/>
</dbReference>
<dbReference type="InterPro" id="IPR049278">
    <property type="entry name" value="MS_channel_C"/>
</dbReference>
<evidence type="ECO:0000256" key="3">
    <source>
        <dbReference type="ARBA" id="ARBA00022475"/>
    </source>
</evidence>
<feature type="domain" description="Mechanosensitive ion channel MscS C-terminal" evidence="10">
    <location>
        <begin position="671"/>
        <end position="755"/>
    </location>
</feature>
<dbReference type="InterPro" id="IPR023408">
    <property type="entry name" value="MscS_beta-dom_sf"/>
</dbReference>
<evidence type="ECO:0000259" key="10">
    <source>
        <dbReference type="Pfam" id="PF21082"/>
    </source>
</evidence>
<feature type="transmembrane region" description="Helical" evidence="7">
    <location>
        <begin position="579"/>
        <end position="608"/>
    </location>
</feature>
<dbReference type="SUPFAM" id="SSF82689">
    <property type="entry name" value="Mechanosensitive channel protein MscS (YggB), C-terminal domain"/>
    <property type="match status" value="1"/>
</dbReference>
<comment type="subcellular location">
    <subcellularLocation>
        <location evidence="1">Cell membrane</location>
        <topology evidence="1">Multi-pass membrane protein</topology>
    </subcellularLocation>
</comment>
<keyword evidence="8" id="KW-0732">Signal</keyword>
<feature type="transmembrane region" description="Helical" evidence="7">
    <location>
        <begin position="377"/>
        <end position="396"/>
    </location>
</feature>
<dbReference type="Pfam" id="PF21082">
    <property type="entry name" value="MS_channel_3rd"/>
    <property type="match status" value="1"/>
</dbReference>
<comment type="similarity">
    <text evidence="2">Belongs to the MscS (TC 1.A.23) family.</text>
</comment>
<dbReference type="InterPro" id="IPR011014">
    <property type="entry name" value="MscS_channel_TM-2"/>
</dbReference>
<keyword evidence="5 7" id="KW-1133">Transmembrane helix</keyword>
<dbReference type="AlphaFoldDB" id="A0A6S6SVD8"/>
<dbReference type="Gene3D" id="2.30.30.60">
    <property type="match status" value="1"/>
</dbReference>
<evidence type="ECO:0000256" key="1">
    <source>
        <dbReference type="ARBA" id="ARBA00004651"/>
    </source>
</evidence>
<feature type="domain" description="Mechanosensitive ion channel MscS" evidence="9">
    <location>
        <begin position="595"/>
        <end position="660"/>
    </location>
</feature>
<gene>
    <name evidence="11" type="ORF">HELGO_WM13700</name>
</gene>
<dbReference type="GO" id="GO:0005886">
    <property type="term" value="C:plasma membrane"/>
    <property type="evidence" value="ECO:0007669"/>
    <property type="project" value="UniProtKB-SubCell"/>
</dbReference>
<feature type="transmembrane region" description="Helical" evidence="7">
    <location>
        <begin position="510"/>
        <end position="529"/>
    </location>
</feature>
<evidence type="ECO:0000256" key="4">
    <source>
        <dbReference type="ARBA" id="ARBA00022692"/>
    </source>
</evidence>
<evidence type="ECO:0000313" key="11">
    <source>
        <dbReference type="EMBL" id="CAA6814570.1"/>
    </source>
</evidence>
<feature type="transmembrane region" description="Helical" evidence="7">
    <location>
        <begin position="198"/>
        <end position="217"/>
    </location>
</feature>
<feature type="transmembrane region" description="Helical" evidence="7">
    <location>
        <begin position="313"/>
        <end position="333"/>
    </location>
</feature>
<dbReference type="GO" id="GO:0008381">
    <property type="term" value="F:mechanosensitive monoatomic ion channel activity"/>
    <property type="evidence" value="ECO:0007669"/>
    <property type="project" value="UniProtKB-ARBA"/>
</dbReference>
<evidence type="ECO:0000256" key="5">
    <source>
        <dbReference type="ARBA" id="ARBA00022989"/>
    </source>
</evidence>
<sequence length="789" mass="87733">MSDSLTVERKLMLILLWVIGWFLFIPTPALAADNTETQSPVALDWKDYIGQIEQAETRFKNNQSDKDTVKDTLATTTYAKTCISENEDKLQKVNDALETFGEAATNDAMAVPRRELSQQKEGVEKALAECRLLNLRGNDLLAQMQQAEQTALKERLFAKGPSSVEYSLGAVSQPLTLQQEAISIIQALSKLPLNQGNLYNALIYGVLGMLVGLFWNLHVRNDTKARLSTLEKTSPALATVWNSVIRVSPGLLLFGLIYLSFRFAPVDMDAANEIALTLLVFTISYTILRAMLKPQSHRKGFSPLIANAGRKLFYWWRFLLLTTLLGALFQSAIFDTEPPGNLVGLIRMGLGVLIGFSLMRVVWLLRKHLPIVKQLHLHFLSICVTLTAIVALAMGYTNFSVFLFKGLFGTFFILLLGGLLILIPVEIFDSMDEGSNDPSWQQRLRKRMDLEQDQIVPGLIWLRLVHVLVVGGIIIIALLRLWGMSEQSLDLVVANIISGYKIGEFTLEPLSILSGLLILSFGILLTQFIKRSLSRNWLNRTNLSRGAKEATVTITGYVGMTLAFFIGLSAAGINFANLAIIAGALSLGIGFGLQNIVNNFISGLILLFERPIRRGDWVRTATSEGYVKDISIRSTTIQTFDRADIIVPNSELISNQVTNMMLDNQFGRIIIPVRVAYGVDTEKVMDTLRSVAEIHPGVLREEGKLQIQVILRNFGETALNFELRVHIRDVENVLLITSELNLAIDKAFRKVGIKMPLPSQVVLLEKQASRSCRKADSAVNQLKCGVSQK</sequence>